<proteinExistence type="predicted"/>
<dbReference type="InterPro" id="IPR036397">
    <property type="entry name" value="RNaseH_sf"/>
</dbReference>
<dbReference type="EMBL" id="JARAOO010000010">
    <property type="protein sequence ID" value="KAJ7954455.1"/>
    <property type="molecule type" value="Genomic_DNA"/>
</dbReference>
<evidence type="ECO:0000259" key="1">
    <source>
        <dbReference type="PROSITE" id="PS50879"/>
    </source>
</evidence>
<dbReference type="InterPro" id="IPR012337">
    <property type="entry name" value="RNaseH-like_sf"/>
</dbReference>
<comment type="caution">
    <text evidence="2">The sequence shown here is derived from an EMBL/GenBank/DDBJ whole genome shotgun (WGS) entry which is preliminary data.</text>
</comment>
<name>A0AAD7LA72_QUISA</name>
<dbReference type="InterPro" id="IPR026960">
    <property type="entry name" value="RVT-Znf"/>
</dbReference>
<protein>
    <submittedName>
        <fullName evidence="2">Ribonuclease H</fullName>
    </submittedName>
</protein>
<keyword evidence="3" id="KW-1185">Reference proteome</keyword>
<dbReference type="Pfam" id="PF13966">
    <property type="entry name" value="zf-RVT"/>
    <property type="match status" value="1"/>
</dbReference>
<dbReference type="AlphaFoldDB" id="A0AAD7LA72"/>
<gene>
    <name evidence="2" type="ORF">O6P43_026034</name>
</gene>
<sequence length="252" mass="28628">MIPRVKYFLWLLCQNRILTNFVRWTRKCASDPSCTLYGASVDDELHAIRDCLHASHIWFAVIPVQLRNSFFSSSWLVWINTNLKSNCYGLSGAIPWPPMFSFVAWRIWNWINKLLFEDGFVIPPNPIVVVSSDLYALWKSLSLDGQLTTKIEKWISWTPPLSEWVKINTDGCSKSNGSVAGCEALIRGNLGEWITGFAANLGHGSNNFAELYGLFYGLRSAWSLQFKKVITEVDSEVIIELVKGDTSDFHLI</sequence>
<reference evidence="2" key="1">
    <citation type="journal article" date="2023" name="Science">
        <title>Elucidation of the pathway for biosynthesis of saponin adjuvants from the soapbark tree.</title>
        <authorList>
            <person name="Reed J."/>
            <person name="Orme A."/>
            <person name="El-Demerdash A."/>
            <person name="Owen C."/>
            <person name="Martin L.B.B."/>
            <person name="Misra R.C."/>
            <person name="Kikuchi S."/>
            <person name="Rejzek M."/>
            <person name="Martin A.C."/>
            <person name="Harkess A."/>
            <person name="Leebens-Mack J."/>
            <person name="Louveau T."/>
            <person name="Stephenson M.J."/>
            <person name="Osbourn A."/>
        </authorList>
    </citation>
    <scope>NUCLEOTIDE SEQUENCE</scope>
    <source>
        <strain evidence="2">S10</strain>
    </source>
</reference>
<dbReference type="PANTHER" id="PTHR47723">
    <property type="entry name" value="OS05G0353850 PROTEIN"/>
    <property type="match status" value="1"/>
</dbReference>
<dbReference type="InterPro" id="IPR002156">
    <property type="entry name" value="RNaseH_domain"/>
</dbReference>
<dbReference type="CDD" id="cd06222">
    <property type="entry name" value="RNase_H_like"/>
    <property type="match status" value="1"/>
</dbReference>
<organism evidence="2 3">
    <name type="scientific">Quillaja saponaria</name>
    <name type="common">Soap bark tree</name>
    <dbReference type="NCBI Taxonomy" id="32244"/>
    <lineage>
        <taxon>Eukaryota</taxon>
        <taxon>Viridiplantae</taxon>
        <taxon>Streptophyta</taxon>
        <taxon>Embryophyta</taxon>
        <taxon>Tracheophyta</taxon>
        <taxon>Spermatophyta</taxon>
        <taxon>Magnoliopsida</taxon>
        <taxon>eudicotyledons</taxon>
        <taxon>Gunneridae</taxon>
        <taxon>Pentapetalae</taxon>
        <taxon>rosids</taxon>
        <taxon>fabids</taxon>
        <taxon>Fabales</taxon>
        <taxon>Quillajaceae</taxon>
        <taxon>Quillaja</taxon>
    </lineage>
</organism>
<dbReference type="InterPro" id="IPR053151">
    <property type="entry name" value="RNase_H-like"/>
</dbReference>
<dbReference type="KEGG" id="qsa:O6P43_026034"/>
<dbReference type="Proteomes" id="UP001163823">
    <property type="component" value="Chromosome 10"/>
</dbReference>
<evidence type="ECO:0000313" key="3">
    <source>
        <dbReference type="Proteomes" id="UP001163823"/>
    </source>
</evidence>
<dbReference type="SUPFAM" id="SSF53098">
    <property type="entry name" value="Ribonuclease H-like"/>
    <property type="match status" value="1"/>
</dbReference>
<dbReference type="PANTHER" id="PTHR47723:SF19">
    <property type="entry name" value="POLYNUCLEOTIDYL TRANSFERASE, RIBONUCLEASE H-LIKE SUPERFAMILY PROTEIN"/>
    <property type="match status" value="1"/>
</dbReference>
<dbReference type="InterPro" id="IPR044730">
    <property type="entry name" value="RNase_H-like_dom_plant"/>
</dbReference>
<evidence type="ECO:0000313" key="2">
    <source>
        <dbReference type="EMBL" id="KAJ7954455.1"/>
    </source>
</evidence>
<accession>A0AAD7LA72</accession>
<dbReference type="PROSITE" id="PS50879">
    <property type="entry name" value="RNASE_H_1"/>
    <property type="match status" value="1"/>
</dbReference>
<dbReference type="Pfam" id="PF13456">
    <property type="entry name" value="RVT_3"/>
    <property type="match status" value="1"/>
</dbReference>
<feature type="domain" description="RNase H type-1" evidence="1">
    <location>
        <begin position="161"/>
        <end position="252"/>
    </location>
</feature>
<dbReference type="GO" id="GO:0004523">
    <property type="term" value="F:RNA-DNA hybrid ribonuclease activity"/>
    <property type="evidence" value="ECO:0007669"/>
    <property type="project" value="InterPro"/>
</dbReference>
<dbReference type="Gene3D" id="3.30.420.10">
    <property type="entry name" value="Ribonuclease H-like superfamily/Ribonuclease H"/>
    <property type="match status" value="1"/>
</dbReference>
<dbReference type="GO" id="GO:0003676">
    <property type="term" value="F:nucleic acid binding"/>
    <property type="evidence" value="ECO:0007669"/>
    <property type="project" value="InterPro"/>
</dbReference>